<organism evidence="2 3">
    <name type="scientific">Thalassospira marina</name>
    <dbReference type="NCBI Taxonomy" id="2048283"/>
    <lineage>
        <taxon>Bacteria</taxon>
        <taxon>Pseudomonadati</taxon>
        <taxon>Pseudomonadota</taxon>
        <taxon>Alphaproteobacteria</taxon>
        <taxon>Rhodospirillales</taxon>
        <taxon>Thalassospiraceae</taxon>
        <taxon>Thalassospira</taxon>
    </lineage>
</organism>
<dbReference type="PANTHER" id="PTHR33495">
    <property type="entry name" value="ANTI-SIGMA FACTOR ANTAGONIST TM_1081-RELATED-RELATED"/>
    <property type="match status" value="1"/>
</dbReference>
<evidence type="ECO:0000313" key="3">
    <source>
        <dbReference type="Proteomes" id="UP000233458"/>
    </source>
</evidence>
<dbReference type="SUPFAM" id="SSF52091">
    <property type="entry name" value="SpoIIaa-like"/>
    <property type="match status" value="1"/>
</dbReference>
<evidence type="ECO:0000259" key="1">
    <source>
        <dbReference type="PROSITE" id="PS50801"/>
    </source>
</evidence>
<gene>
    <name evidence="2" type="ORF">CSC3H3_05195</name>
</gene>
<reference evidence="2 3" key="1">
    <citation type="submission" date="2017-10" db="EMBL/GenBank/DDBJ databases">
        <title>Biodiversity and function of Thalassospira species in the particle-attached aromatic-hydrocarbon-degrading consortia from the surface seawater of the China South Sea.</title>
        <authorList>
            <person name="Dong C."/>
            <person name="Liu R."/>
            <person name="Shao Z."/>
        </authorList>
    </citation>
    <scope>NUCLEOTIDE SEQUENCE [LARGE SCALE GENOMIC DNA]</scope>
    <source>
        <strain evidence="2 3">CSC3H3</strain>
    </source>
</reference>
<dbReference type="Proteomes" id="UP000233458">
    <property type="component" value="Chromosome"/>
</dbReference>
<name>A0ABM6Q6Q2_9PROT</name>
<dbReference type="InterPro" id="IPR002645">
    <property type="entry name" value="STAS_dom"/>
</dbReference>
<dbReference type="Gene3D" id="3.30.750.24">
    <property type="entry name" value="STAS domain"/>
    <property type="match status" value="1"/>
</dbReference>
<feature type="domain" description="STAS" evidence="1">
    <location>
        <begin position="37"/>
        <end position="137"/>
    </location>
</feature>
<dbReference type="CDD" id="cd07043">
    <property type="entry name" value="STAS_anti-anti-sigma_factors"/>
    <property type="match status" value="1"/>
</dbReference>
<protein>
    <submittedName>
        <fullName evidence="2">Anti-anti-sigma factor</fullName>
    </submittedName>
</protein>
<sequence length="137" mass="15757">MTEYRRRQKFRLKYNPAIERFSKYFCGGTSDQEEDSVNYKTQQNDTTITTEMTGRFTFSDHAVFRKLIDELSAQSSATQVFDLSGIEFIDSAGLGMLLLARDEGEKNRATVILRGAKGQVKRMLEVARFDTLFQMED</sequence>
<proteinExistence type="predicted"/>
<dbReference type="PANTHER" id="PTHR33495:SF15">
    <property type="entry name" value="STAS DOMAIN-CONTAINING PROTEIN"/>
    <property type="match status" value="1"/>
</dbReference>
<keyword evidence="3" id="KW-1185">Reference proteome</keyword>
<accession>A0ABM6Q6Q2</accession>
<evidence type="ECO:0000313" key="2">
    <source>
        <dbReference type="EMBL" id="AUG52186.1"/>
    </source>
</evidence>
<dbReference type="Pfam" id="PF01740">
    <property type="entry name" value="STAS"/>
    <property type="match status" value="1"/>
</dbReference>
<dbReference type="InterPro" id="IPR036513">
    <property type="entry name" value="STAS_dom_sf"/>
</dbReference>
<dbReference type="PROSITE" id="PS50801">
    <property type="entry name" value="STAS"/>
    <property type="match status" value="1"/>
</dbReference>
<dbReference type="EMBL" id="CP024199">
    <property type="protein sequence ID" value="AUG52186.1"/>
    <property type="molecule type" value="Genomic_DNA"/>
</dbReference>